<protein>
    <submittedName>
        <fullName evidence="2">Hypothetical_protein</fullName>
    </submittedName>
</protein>
<evidence type="ECO:0000313" key="1">
    <source>
        <dbReference type="EMBL" id="CAI9941615.1"/>
    </source>
</evidence>
<dbReference type="EMBL" id="CATOUU010000695">
    <property type="protein sequence ID" value="CAI9941615.1"/>
    <property type="molecule type" value="Genomic_DNA"/>
</dbReference>
<name>A0AA86PUE6_9EUKA</name>
<gene>
    <name evidence="1" type="ORF">HINF_LOCUS29260</name>
    <name evidence="2" type="ORF">HINF_LOCUS32116</name>
</gene>
<dbReference type="Proteomes" id="UP001642409">
    <property type="component" value="Unassembled WGS sequence"/>
</dbReference>
<reference evidence="2 3" key="2">
    <citation type="submission" date="2024-07" db="EMBL/GenBank/DDBJ databases">
        <authorList>
            <person name="Akdeniz Z."/>
        </authorList>
    </citation>
    <scope>NUCLEOTIDE SEQUENCE [LARGE SCALE GENOMIC DNA]</scope>
</reference>
<proteinExistence type="predicted"/>
<dbReference type="AlphaFoldDB" id="A0AA86PUE6"/>
<dbReference type="EMBL" id="CAXDID020000109">
    <property type="protein sequence ID" value="CAL6029082.1"/>
    <property type="molecule type" value="Genomic_DNA"/>
</dbReference>
<sequence length="134" mass="15420">MLTIMQSVFKESKLGNLNISRMISSTVHKAKLKSASSDMIKTGINDLLLQKVTKLKEDQQLEKAQTTFAKIQQPLLQMRQYQLEHCTTTCNLLVMSQYHQVIIYNIQKFNNVNNCKMSQQEETGSQIFDLYNGN</sequence>
<keyword evidence="3" id="KW-1185">Reference proteome</keyword>
<organism evidence="1">
    <name type="scientific">Hexamita inflata</name>
    <dbReference type="NCBI Taxonomy" id="28002"/>
    <lineage>
        <taxon>Eukaryota</taxon>
        <taxon>Metamonada</taxon>
        <taxon>Diplomonadida</taxon>
        <taxon>Hexamitidae</taxon>
        <taxon>Hexamitinae</taxon>
        <taxon>Hexamita</taxon>
    </lineage>
</organism>
<evidence type="ECO:0000313" key="2">
    <source>
        <dbReference type="EMBL" id="CAL6029082.1"/>
    </source>
</evidence>
<accession>A0AA86PUE6</accession>
<comment type="caution">
    <text evidence="1">The sequence shown here is derived from an EMBL/GenBank/DDBJ whole genome shotgun (WGS) entry which is preliminary data.</text>
</comment>
<evidence type="ECO:0000313" key="3">
    <source>
        <dbReference type="Proteomes" id="UP001642409"/>
    </source>
</evidence>
<reference evidence="1" key="1">
    <citation type="submission" date="2023-06" db="EMBL/GenBank/DDBJ databases">
        <authorList>
            <person name="Kurt Z."/>
        </authorList>
    </citation>
    <scope>NUCLEOTIDE SEQUENCE</scope>
</reference>